<comment type="caution">
    <text evidence="1">The sequence shown here is derived from an EMBL/GenBank/DDBJ whole genome shotgun (WGS) entry which is preliminary data.</text>
</comment>
<organism evidence="1 2">
    <name type="scientific">Actinomadura namibiensis</name>
    <dbReference type="NCBI Taxonomy" id="182080"/>
    <lineage>
        <taxon>Bacteria</taxon>
        <taxon>Bacillati</taxon>
        <taxon>Actinomycetota</taxon>
        <taxon>Actinomycetes</taxon>
        <taxon>Streptosporangiales</taxon>
        <taxon>Thermomonosporaceae</taxon>
        <taxon>Actinomadura</taxon>
    </lineage>
</organism>
<protein>
    <submittedName>
        <fullName evidence="1">Uncharacterized protein</fullName>
    </submittedName>
</protein>
<dbReference type="EMBL" id="JACJIA010000004">
    <property type="protein sequence ID" value="MBA8952037.1"/>
    <property type="molecule type" value="Genomic_DNA"/>
</dbReference>
<name>A0A7W3LPT8_ACTNM</name>
<reference evidence="1 2" key="1">
    <citation type="submission" date="2020-08" db="EMBL/GenBank/DDBJ databases">
        <title>Genomic Encyclopedia of Type Strains, Phase IV (KMG-IV): sequencing the most valuable type-strain genomes for metagenomic binning, comparative biology and taxonomic classification.</title>
        <authorList>
            <person name="Goeker M."/>
        </authorList>
    </citation>
    <scope>NUCLEOTIDE SEQUENCE [LARGE SCALE GENOMIC DNA]</scope>
    <source>
        <strain evidence="1 2">DSM 44197</strain>
    </source>
</reference>
<dbReference type="Proteomes" id="UP000572680">
    <property type="component" value="Unassembled WGS sequence"/>
</dbReference>
<accession>A0A7W3LPT8</accession>
<sequence length="44" mass="4847">MSPEDEASHAEFHRFFEGRKPVFEPADGAVLRNVVLGASGVAYR</sequence>
<evidence type="ECO:0000313" key="2">
    <source>
        <dbReference type="Proteomes" id="UP000572680"/>
    </source>
</evidence>
<evidence type="ECO:0000313" key="1">
    <source>
        <dbReference type="EMBL" id="MBA8952037.1"/>
    </source>
</evidence>
<keyword evidence="2" id="KW-1185">Reference proteome</keyword>
<dbReference type="RefSeq" id="WP_281400486.1">
    <property type="nucleotide sequence ID" value="NZ_BAAALP010000014.1"/>
</dbReference>
<dbReference type="AlphaFoldDB" id="A0A7W3LPT8"/>
<gene>
    <name evidence="1" type="ORF">HNR61_003677</name>
</gene>
<proteinExistence type="predicted"/>